<dbReference type="PANTHER" id="PTHR19136">
    <property type="entry name" value="MOLYBDENUM COFACTOR GUANYLYLTRANSFERASE"/>
    <property type="match status" value="1"/>
</dbReference>
<evidence type="ECO:0000313" key="9">
    <source>
        <dbReference type="Proteomes" id="UP000290378"/>
    </source>
</evidence>
<keyword evidence="9" id="KW-1185">Reference proteome</keyword>
<evidence type="ECO:0000313" key="8">
    <source>
        <dbReference type="EMBL" id="RXI41683.1"/>
    </source>
</evidence>
<dbReference type="CDD" id="cd02503">
    <property type="entry name" value="MobA"/>
    <property type="match status" value="1"/>
</dbReference>
<evidence type="ECO:0000256" key="4">
    <source>
        <dbReference type="ARBA" id="ARBA00022741"/>
    </source>
</evidence>
<sequence length="196" mass="22889">MIDMPCVILCGGKSSRMKEDKTLLPFFNSNSLAQFQYDRLKLHFKNIYISSKTNKFNFINEKNLILDENKEIFSPILALDTIFKKINNRKIFIITVDSPFVTIESIKELIKNSVDVDVCVAKTEDKVHNLCGVFDSNISITIQSMLRDDIHKINYLIKQNKFKIIEFTNHNEFMNINNPEDYKKSLSYINKIYNSN</sequence>
<organism evidence="8 9">
    <name type="scientific">Arcobacter cloacae</name>
    <dbReference type="NCBI Taxonomy" id="1054034"/>
    <lineage>
        <taxon>Bacteria</taxon>
        <taxon>Pseudomonadati</taxon>
        <taxon>Campylobacterota</taxon>
        <taxon>Epsilonproteobacteria</taxon>
        <taxon>Campylobacterales</taxon>
        <taxon>Arcobacteraceae</taxon>
        <taxon>Arcobacter</taxon>
    </lineage>
</organism>
<dbReference type="Gene3D" id="3.90.550.10">
    <property type="entry name" value="Spore Coat Polysaccharide Biosynthesis Protein SpsA, Chain A"/>
    <property type="match status" value="1"/>
</dbReference>
<dbReference type="InterPro" id="IPR013482">
    <property type="entry name" value="Molybde_CF_guanTrfase"/>
</dbReference>
<dbReference type="GO" id="GO:1902758">
    <property type="term" value="P:bis(molybdopterin guanine dinucleotide)molybdenum biosynthetic process"/>
    <property type="evidence" value="ECO:0007669"/>
    <property type="project" value="TreeGrafter"/>
</dbReference>
<accession>A0A6M8NHD1</accession>
<evidence type="ECO:0000256" key="1">
    <source>
        <dbReference type="ARBA" id="ARBA00022490"/>
    </source>
</evidence>
<keyword evidence="8" id="KW-0548">Nucleotidyltransferase</keyword>
<keyword evidence="4" id="KW-0547">Nucleotide-binding</keyword>
<keyword evidence="5" id="KW-0460">Magnesium</keyword>
<reference evidence="8 9" key="1">
    <citation type="submission" date="2017-09" db="EMBL/GenBank/DDBJ databases">
        <title>Genomics of the genus Arcobacter.</title>
        <authorList>
            <person name="Perez-Cataluna A."/>
            <person name="Figueras M.J."/>
            <person name="Salas-Masso N."/>
        </authorList>
    </citation>
    <scope>NUCLEOTIDE SEQUENCE [LARGE SCALE GENOMIC DNA]</scope>
    <source>
        <strain evidence="8 9">CECT 7834</strain>
    </source>
</reference>
<dbReference type="EMBL" id="NXII01000006">
    <property type="protein sequence ID" value="RXI41683.1"/>
    <property type="molecule type" value="Genomic_DNA"/>
</dbReference>
<name>A0A6M8NHD1_9BACT</name>
<gene>
    <name evidence="8" type="ORF">CP963_06135</name>
</gene>
<evidence type="ECO:0000256" key="3">
    <source>
        <dbReference type="ARBA" id="ARBA00022723"/>
    </source>
</evidence>
<proteinExistence type="predicted"/>
<dbReference type="InterPro" id="IPR029044">
    <property type="entry name" value="Nucleotide-diphossugar_trans"/>
</dbReference>
<comment type="caution">
    <text evidence="8">The sequence shown here is derived from an EMBL/GenBank/DDBJ whole genome shotgun (WGS) entry which is preliminary data.</text>
</comment>
<evidence type="ECO:0000256" key="7">
    <source>
        <dbReference type="ARBA" id="ARBA00023150"/>
    </source>
</evidence>
<dbReference type="GO" id="GO:0005525">
    <property type="term" value="F:GTP binding"/>
    <property type="evidence" value="ECO:0007669"/>
    <property type="project" value="UniProtKB-KW"/>
</dbReference>
<evidence type="ECO:0000256" key="5">
    <source>
        <dbReference type="ARBA" id="ARBA00022842"/>
    </source>
</evidence>
<dbReference type="GO" id="GO:0046872">
    <property type="term" value="F:metal ion binding"/>
    <property type="evidence" value="ECO:0007669"/>
    <property type="project" value="UniProtKB-KW"/>
</dbReference>
<dbReference type="NCBIfam" id="NF001837">
    <property type="entry name" value="PRK00560.1"/>
    <property type="match status" value="1"/>
</dbReference>
<dbReference type="PANTHER" id="PTHR19136:SF81">
    <property type="entry name" value="MOLYBDENUM COFACTOR GUANYLYLTRANSFERASE"/>
    <property type="match status" value="1"/>
</dbReference>
<evidence type="ECO:0000256" key="6">
    <source>
        <dbReference type="ARBA" id="ARBA00023134"/>
    </source>
</evidence>
<evidence type="ECO:0000256" key="2">
    <source>
        <dbReference type="ARBA" id="ARBA00022679"/>
    </source>
</evidence>
<dbReference type="AlphaFoldDB" id="A0A6M8NHD1"/>
<dbReference type="Pfam" id="PF12804">
    <property type="entry name" value="NTP_transf_3"/>
    <property type="match status" value="1"/>
</dbReference>
<protein>
    <submittedName>
        <fullName evidence="8">Molybdenum cofactor guanylyltransferase</fullName>
    </submittedName>
</protein>
<dbReference type="RefSeq" id="WP_129013349.1">
    <property type="nucleotide sequence ID" value="NZ_CBCSEI010000007.1"/>
</dbReference>
<keyword evidence="2" id="KW-0808">Transferase</keyword>
<keyword evidence="7" id="KW-0501">Molybdenum cofactor biosynthesis</keyword>
<keyword evidence="6" id="KW-0342">GTP-binding</keyword>
<keyword evidence="1" id="KW-0963">Cytoplasm</keyword>
<dbReference type="SUPFAM" id="SSF53448">
    <property type="entry name" value="Nucleotide-diphospho-sugar transferases"/>
    <property type="match status" value="1"/>
</dbReference>
<dbReference type="GO" id="GO:0016779">
    <property type="term" value="F:nucleotidyltransferase activity"/>
    <property type="evidence" value="ECO:0007669"/>
    <property type="project" value="UniProtKB-KW"/>
</dbReference>
<dbReference type="Proteomes" id="UP000290378">
    <property type="component" value="Unassembled WGS sequence"/>
</dbReference>
<keyword evidence="3" id="KW-0479">Metal-binding</keyword>
<dbReference type="InterPro" id="IPR025877">
    <property type="entry name" value="MobA-like_NTP_Trfase"/>
</dbReference>